<accession>A0A6J7JK77</accession>
<dbReference type="SUPFAM" id="SSF52172">
    <property type="entry name" value="CheY-like"/>
    <property type="match status" value="1"/>
</dbReference>
<dbReference type="PANTHER" id="PTHR43047">
    <property type="entry name" value="TWO-COMPONENT HISTIDINE PROTEIN KINASE"/>
    <property type="match status" value="1"/>
</dbReference>
<dbReference type="PROSITE" id="PS50109">
    <property type="entry name" value="HIS_KIN"/>
    <property type="match status" value="1"/>
</dbReference>
<dbReference type="InterPro" id="IPR003594">
    <property type="entry name" value="HATPase_dom"/>
</dbReference>
<dbReference type="Pfam" id="PF02518">
    <property type="entry name" value="HATPase_c"/>
    <property type="match status" value="1"/>
</dbReference>
<dbReference type="GO" id="GO:0005886">
    <property type="term" value="C:plasma membrane"/>
    <property type="evidence" value="ECO:0007669"/>
    <property type="project" value="TreeGrafter"/>
</dbReference>
<dbReference type="Pfam" id="PF00072">
    <property type="entry name" value="Response_reg"/>
    <property type="match status" value="1"/>
</dbReference>
<dbReference type="InterPro" id="IPR036890">
    <property type="entry name" value="HATPase_C_sf"/>
</dbReference>
<dbReference type="AlphaFoldDB" id="A0A6J7JK77"/>
<keyword evidence="3" id="KW-0808">Transferase</keyword>
<dbReference type="GO" id="GO:0000155">
    <property type="term" value="F:phosphorelay sensor kinase activity"/>
    <property type="evidence" value="ECO:0007669"/>
    <property type="project" value="TreeGrafter"/>
</dbReference>
<reference evidence="7" key="1">
    <citation type="submission" date="2020-05" db="EMBL/GenBank/DDBJ databases">
        <authorList>
            <person name="Chiriac C."/>
            <person name="Salcher M."/>
            <person name="Ghai R."/>
            <person name="Kavagutti S V."/>
        </authorList>
    </citation>
    <scope>NUCLEOTIDE SEQUENCE</scope>
</reference>
<dbReference type="PROSITE" id="PS50110">
    <property type="entry name" value="RESPONSE_REGULATORY"/>
    <property type="match status" value="1"/>
</dbReference>
<dbReference type="Gene3D" id="3.30.565.10">
    <property type="entry name" value="Histidine kinase-like ATPase, C-terminal domain"/>
    <property type="match status" value="1"/>
</dbReference>
<dbReference type="Gene3D" id="3.40.50.2300">
    <property type="match status" value="1"/>
</dbReference>
<evidence type="ECO:0000256" key="1">
    <source>
        <dbReference type="ARBA" id="ARBA00000085"/>
    </source>
</evidence>
<dbReference type="GO" id="GO:0009927">
    <property type="term" value="F:histidine phosphotransfer kinase activity"/>
    <property type="evidence" value="ECO:0007669"/>
    <property type="project" value="TreeGrafter"/>
</dbReference>
<dbReference type="PRINTS" id="PR00344">
    <property type="entry name" value="BCTRLSENSOR"/>
</dbReference>
<dbReference type="InterPro" id="IPR011006">
    <property type="entry name" value="CheY-like_superfamily"/>
</dbReference>
<proteinExistence type="predicted"/>
<dbReference type="InterPro" id="IPR005467">
    <property type="entry name" value="His_kinase_dom"/>
</dbReference>
<feature type="domain" description="Histidine kinase" evidence="5">
    <location>
        <begin position="1"/>
        <end position="69"/>
    </location>
</feature>
<evidence type="ECO:0000256" key="3">
    <source>
        <dbReference type="ARBA" id="ARBA00022679"/>
    </source>
</evidence>
<evidence type="ECO:0000256" key="2">
    <source>
        <dbReference type="ARBA" id="ARBA00012438"/>
    </source>
</evidence>
<keyword evidence="4" id="KW-0418">Kinase</keyword>
<comment type="catalytic activity">
    <reaction evidence="1">
        <text>ATP + protein L-histidine = ADP + protein N-phospho-L-histidine.</text>
        <dbReference type="EC" id="2.7.13.3"/>
    </reaction>
</comment>
<dbReference type="EC" id="2.7.13.3" evidence="2"/>
<dbReference type="SMART" id="SM00448">
    <property type="entry name" value="REC"/>
    <property type="match status" value="1"/>
</dbReference>
<sequence>MIAVSDTGTGMPPEVLARVFEPFFTTKAVGKGSGLGLAQVYGFVKQSGGGTDTVPGEGTSIKVYLPQDVSEVEADTSTPEPVDCAARHPPGSTPVILVVDDDPEVREVTATRLVETGYEVHESASGLQALATLEADHCVDLVVMDFAMPGMNGAEAADEVRKRWPNIPVLFVTGYADTAALTKDGSAGPEGIVQKPFRDGELERKIAGALAAPPPSRLRLVSDRG</sequence>
<dbReference type="InterPro" id="IPR001789">
    <property type="entry name" value="Sig_transdc_resp-reg_receiver"/>
</dbReference>
<dbReference type="InterPro" id="IPR004358">
    <property type="entry name" value="Sig_transdc_His_kin-like_C"/>
</dbReference>
<protein>
    <recommendedName>
        <fullName evidence="2">histidine kinase</fullName>
        <ecNumber evidence="2">2.7.13.3</ecNumber>
    </recommendedName>
</protein>
<gene>
    <name evidence="7" type="ORF">UFOPK3564_03113</name>
</gene>
<dbReference type="PANTHER" id="PTHR43047:SF72">
    <property type="entry name" value="OSMOSENSING HISTIDINE PROTEIN KINASE SLN1"/>
    <property type="match status" value="1"/>
</dbReference>
<organism evidence="7">
    <name type="scientific">freshwater metagenome</name>
    <dbReference type="NCBI Taxonomy" id="449393"/>
    <lineage>
        <taxon>unclassified sequences</taxon>
        <taxon>metagenomes</taxon>
        <taxon>ecological metagenomes</taxon>
    </lineage>
</organism>
<evidence type="ECO:0000259" key="5">
    <source>
        <dbReference type="PROSITE" id="PS50109"/>
    </source>
</evidence>
<name>A0A6J7JK77_9ZZZZ</name>
<dbReference type="EMBL" id="CAFBMK010000271">
    <property type="protein sequence ID" value="CAB4943920.1"/>
    <property type="molecule type" value="Genomic_DNA"/>
</dbReference>
<evidence type="ECO:0000259" key="6">
    <source>
        <dbReference type="PROSITE" id="PS50110"/>
    </source>
</evidence>
<evidence type="ECO:0000256" key="4">
    <source>
        <dbReference type="ARBA" id="ARBA00022777"/>
    </source>
</evidence>
<evidence type="ECO:0000313" key="7">
    <source>
        <dbReference type="EMBL" id="CAB4943920.1"/>
    </source>
</evidence>
<dbReference type="SUPFAM" id="SSF55874">
    <property type="entry name" value="ATPase domain of HSP90 chaperone/DNA topoisomerase II/histidine kinase"/>
    <property type="match status" value="1"/>
</dbReference>
<feature type="domain" description="Response regulatory" evidence="6">
    <location>
        <begin position="95"/>
        <end position="210"/>
    </location>
</feature>